<reference evidence="1" key="2">
    <citation type="journal article" date="2020" name="Nat. Commun.">
        <title>Large-scale genome sequencing of mycorrhizal fungi provides insights into the early evolution of symbiotic traits.</title>
        <authorList>
            <person name="Miyauchi S."/>
            <person name="Kiss E."/>
            <person name="Kuo A."/>
            <person name="Drula E."/>
            <person name="Kohler A."/>
            <person name="Sanchez-Garcia M."/>
            <person name="Morin E."/>
            <person name="Andreopoulos B."/>
            <person name="Barry K.W."/>
            <person name="Bonito G."/>
            <person name="Buee M."/>
            <person name="Carver A."/>
            <person name="Chen C."/>
            <person name="Cichocki N."/>
            <person name="Clum A."/>
            <person name="Culley D."/>
            <person name="Crous P.W."/>
            <person name="Fauchery L."/>
            <person name="Girlanda M."/>
            <person name="Hayes R.D."/>
            <person name="Keri Z."/>
            <person name="LaButti K."/>
            <person name="Lipzen A."/>
            <person name="Lombard V."/>
            <person name="Magnuson J."/>
            <person name="Maillard F."/>
            <person name="Murat C."/>
            <person name="Nolan M."/>
            <person name="Ohm R.A."/>
            <person name="Pangilinan J."/>
            <person name="Pereira M.F."/>
            <person name="Perotto S."/>
            <person name="Peter M."/>
            <person name="Pfister S."/>
            <person name="Riley R."/>
            <person name="Sitrit Y."/>
            <person name="Stielow J.B."/>
            <person name="Szollosi G."/>
            <person name="Zifcakova L."/>
            <person name="Stursova M."/>
            <person name="Spatafora J.W."/>
            <person name="Tedersoo L."/>
            <person name="Vaario L.M."/>
            <person name="Yamada A."/>
            <person name="Yan M."/>
            <person name="Wang P."/>
            <person name="Xu J."/>
            <person name="Bruns T."/>
            <person name="Baldrian P."/>
            <person name="Vilgalys R."/>
            <person name="Dunand C."/>
            <person name="Henrissat B."/>
            <person name="Grigoriev I.V."/>
            <person name="Hibbett D."/>
            <person name="Nagy L.G."/>
            <person name="Martin F.M."/>
        </authorList>
    </citation>
    <scope>NUCLEOTIDE SEQUENCE</scope>
    <source>
        <strain evidence="1">BED1</strain>
    </source>
</reference>
<dbReference type="Proteomes" id="UP001194468">
    <property type="component" value="Unassembled WGS sequence"/>
</dbReference>
<reference evidence="1" key="1">
    <citation type="submission" date="2019-10" db="EMBL/GenBank/DDBJ databases">
        <authorList>
            <consortium name="DOE Joint Genome Institute"/>
            <person name="Kuo A."/>
            <person name="Miyauchi S."/>
            <person name="Kiss E."/>
            <person name="Drula E."/>
            <person name="Kohler A."/>
            <person name="Sanchez-Garcia M."/>
            <person name="Andreopoulos B."/>
            <person name="Barry K.W."/>
            <person name="Bonito G."/>
            <person name="Buee M."/>
            <person name="Carver A."/>
            <person name="Chen C."/>
            <person name="Cichocki N."/>
            <person name="Clum A."/>
            <person name="Culley D."/>
            <person name="Crous P.W."/>
            <person name="Fauchery L."/>
            <person name="Girlanda M."/>
            <person name="Hayes R."/>
            <person name="Keri Z."/>
            <person name="LaButti K."/>
            <person name="Lipzen A."/>
            <person name="Lombard V."/>
            <person name="Magnuson J."/>
            <person name="Maillard F."/>
            <person name="Morin E."/>
            <person name="Murat C."/>
            <person name="Nolan M."/>
            <person name="Ohm R."/>
            <person name="Pangilinan J."/>
            <person name="Pereira M."/>
            <person name="Perotto S."/>
            <person name="Peter M."/>
            <person name="Riley R."/>
            <person name="Sitrit Y."/>
            <person name="Stielow B."/>
            <person name="Szollosi G."/>
            <person name="Zifcakova L."/>
            <person name="Stursova M."/>
            <person name="Spatafora J.W."/>
            <person name="Tedersoo L."/>
            <person name="Vaario L.-M."/>
            <person name="Yamada A."/>
            <person name="Yan M."/>
            <person name="Wang P."/>
            <person name="Xu J."/>
            <person name="Bruns T."/>
            <person name="Baldrian P."/>
            <person name="Vilgalys R."/>
            <person name="Henrissat B."/>
            <person name="Grigoriev I.V."/>
            <person name="Hibbett D."/>
            <person name="Nagy L.G."/>
            <person name="Martin F.M."/>
        </authorList>
    </citation>
    <scope>NUCLEOTIDE SEQUENCE</scope>
    <source>
        <strain evidence="1">BED1</strain>
    </source>
</reference>
<name>A0AAD4BJI0_BOLED</name>
<protein>
    <submittedName>
        <fullName evidence="1">Uncharacterized protein</fullName>
    </submittedName>
</protein>
<comment type="caution">
    <text evidence="1">The sequence shown here is derived from an EMBL/GenBank/DDBJ whole genome shotgun (WGS) entry which is preliminary data.</text>
</comment>
<evidence type="ECO:0000313" key="1">
    <source>
        <dbReference type="EMBL" id="KAF8432109.1"/>
    </source>
</evidence>
<proteinExistence type="predicted"/>
<sequence>MKLAKNKIDFIPLTEKLAELSGYNYKDWRPLFTDLFILGGGVIMSQYGHQPKRSTCYLEHSRHKNFEILKTYVPAPKCRKVSEKGKCTKPVAAGDISCYIDLEALVNSFIVPDDEDLDELLAGPSSLPAGSCAYLVSGSLWFTEAVNTIFQCYSSVEDEQEPQEEEEEEEDTHLEVLDIIGLWNVVGDWLSGALNFEHLMCLLDFQHGKYPKISYWEDLVSELAYENNVDKREAKFKVITLVEHHRRLFVYYLGSVPLSKIQLSTARSPSPPSVPSNRTMSTSLWSVRIVPADAAKFIAATWNKVHLTTSMVEGLHGHIKIQAPDLKTFLGHLPLSHIGCVRSYTLVPPKDRIPIFRSFGDVHAILAWCLIMRHGRHKGDLGYIMSFNSQSGLFDILIVSQELKILPRHDNNDIISKDAHISKPTFFLSYQNQSLF</sequence>
<accession>A0AAD4BJI0</accession>
<dbReference type="EMBL" id="WHUW01000043">
    <property type="protein sequence ID" value="KAF8432109.1"/>
    <property type="molecule type" value="Genomic_DNA"/>
</dbReference>
<keyword evidence="2" id="KW-1185">Reference proteome</keyword>
<gene>
    <name evidence="1" type="ORF">L210DRAFT_3650601</name>
</gene>
<organism evidence="1 2">
    <name type="scientific">Boletus edulis BED1</name>
    <dbReference type="NCBI Taxonomy" id="1328754"/>
    <lineage>
        <taxon>Eukaryota</taxon>
        <taxon>Fungi</taxon>
        <taxon>Dikarya</taxon>
        <taxon>Basidiomycota</taxon>
        <taxon>Agaricomycotina</taxon>
        <taxon>Agaricomycetes</taxon>
        <taxon>Agaricomycetidae</taxon>
        <taxon>Boletales</taxon>
        <taxon>Boletineae</taxon>
        <taxon>Boletaceae</taxon>
        <taxon>Boletoideae</taxon>
        <taxon>Boletus</taxon>
    </lineage>
</organism>
<evidence type="ECO:0000313" key="2">
    <source>
        <dbReference type="Proteomes" id="UP001194468"/>
    </source>
</evidence>
<dbReference type="AlphaFoldDB" id="A0AAD4BJI0"/>